<organism evidence="3 4">
    <name type="scientific">Paenibacillus cucumis</name>
    <name type="common">ex Kampfer et al. 2016</name>
    <dbReference type="NCBI Taxonomy" id="1776858"/>
    <lineage>
        <taxon>Bacteria</taxon>
        <taxon>Bacillati</taxon>
        <taxon>Bacillota</taxon>
        <taxon>Bacilli</taxon>
        <taxon>Bacillales</taxon>
        <taxon>Paenibacillaceae</taxon>
        <taxon>Paenibacillus</taxon>
    </lineage>
</organism>
<dbReference type="Proteomes" id="UP000706031">
    <property type="component" value="Unassembled WGS sequence"/>
</dbReference>
<keyword evidence="1" id="KW-0175">Coiled coil</keyword>
<reference evidence="3 4" key="1">
    <citation type="submission" date="2020-08" db="EMBL/GenBank/DDBJ databases">
        <title>Fungal Genomes of the International Space Station.</title>
        <authorList>
            <person name="Seuylemezian A."/>
            <person name="Singh N.K."/>
            <person name="Wood J."/>
            <person name="Venkateswaran K."/>
        </authorList>
    </citation>
    <scope>NUCLEOTIDE SEQUENCE [LARGE SCALE GENOMIC DNA]</scope>
    <source>
        <strain evidence="3 4">S/N-304-OC-R4</strain>
    </source>
</reference>
<evidence type="ECO:0000313" key="3">
    <source>
        <dbReference type="EMBL" id="MBY0202364.1"/>
    </source>
</evidence>
<evidence type="ECO:0000256" key="2">
    <source>
        <dbReference type="SAM" id="Phobius"/>
    </source>
</evidence>
<keyword evidence="2" id="KW-0472">Membrane</keyword>
<protein>
    <recommendedName>
        <fullName evidence="5">DUF4083 domain-containing protein</fullName>
    </recommendedName>
</protein>
<keyword evidence="4" id="KW-1185">Reference proteome</keyword>
<evidence type="ECO:0008006" key="5">
    <source>
        <dbReference type="Google" id="ProtNLM"/>
    </source>
</evidence>
<evidence type="ECO:0000313" key="4">
    <source>
        <dbReference type="Proteomes" id="UP000706031"/>
    </source>
</evidence>
<feature type="coiled-coil region" evidence="1">
    <location>
        <begin position="30"/>
        <end position="57"/>
    </location>
</feature>
<accession>A0ABS7KDZ7</accession>
<gene>
    <name evidence="3" type="ORF">H7T88_03830</name>
</gene>
<proteinExistence type="predicted"/>
<comment type="caution">
    <text evidence="3">The sequence shown here is derived from an EMBL/GenBank/DDBJ whole genome shotgun (WGS) entry which is preliminary data.</text>
</comment>
<keyword evidence="2" id="KW-1133">Transmembrane helix</keyword>
<feature type="transmembrane region" description="Helical" evidence="2">
    <location>
        <begin position="6"/>
        <end position="28"/>
    </location>
</feature>
<dbReference type="EMBL" id="JACLIC010000007">
    <property type="protein sequence ID" value="MBY0202364.1"/>
    <property type="molecule type" value="Genomic_DNA"/>
</dbReference>
<sequence>MELFTALIAAFVCIISVLIVAAVVRYAVDSSKTSRKLDLLMKEVRNLRAEVRGLQHTKGQDSQHIIDEKV</sequence>
<evidence type="ECO:0000256" key="1">
    <source>
        <dbReference type="SAM" id="Coils"/>
    </source>
</evidence>
<dbReference type="RefSeq" id="WP_221787017.1">
    <property type="nucleotide sequence ID" value="NZ_JACLIC010000007.1"/>
</dbReference>
<name>A0ABS7KDZ7_9BACL</name>
<keyword evidence="2" id="KW-0812">Transmembrane</keyword>